<accession>A0A6P2SA26</accession>
<evidence type="ECO:0000313" key="2">
    <source>
        <dbReference type="Proteomes" id="UP000494218"/>
    </source>
</evidence>
<sequence>MAQPMTVVQQTFINWCIAYSKFQIADAMSISMVSHDVGSYEALVADAQLGKYGYCTEDMVHLGRNLFPAEPGQPRRAGFDAAYALVCTELDEWLSGLVMPMNQISFPPDPAFTPNT</sequence>
<protein>
    <submittedName>
        <fullName evidence="1">Uncharacterized protein</fullName>
    </submittedName>
</protein>
<evidence type="ECO:0000313" key="1">
    <source>
        <dbReference type="EMBL" id="VWC41762.1"/>
    </source>
</evidence>
<proteinExistence type="predicted"/>
<dbReference type="EMBL" id="CABVPW010000050">
    <property type="protein sequence ID" value="VWC41762.1"/>
    <property type="molecule type" value="Genomic_DNA"/>
</dbReference>
<name>A0A6P2SA26_BURL3</name>
<dbReference type="Proteomes" id="UP000494218">
    <property type="component" value="Unassembled WGS sequence"/>
</dbReference>
<dbReference type="AlphaFoldDB" id="A0A6P2SA26"/>
<reference evidence="1 2" key="1">
    <citation type="submission" date="2019-09" db="EMBL/GenBank/DDBJ databases">
        <authorList>
            <person name="Depoorter E."/>
        </authorList>
    </citation>
    <scope>NUCLEOTIDE SEQUENCE [LARGE SCALE GENOMIC DNA]</scope>
    <source>
        <strain evidence="1">LMG 23254</strain>
    </source>
</reference>
<organism evidence="1 2">
    <name type="scientific">Burkholderia lata (strain ATCC 17760 / DSM 23089 / LMG 22485 / NCIMB 9086 / R18194 / 383)</name>
    <dbReference type="NCBI Taxonomy" id="482957"/>
    <lineage>
        <taxon>Bacteria</taxon>
        <taxon>Pseudomonadati</taxon>
        <taxon>Pseudomonadota</taxon>
        <taxon>Betaproteobacteria</taxon>
        <taxon>Burkholderiales</taxon>
        <taxon>Burkholderiaceae</taxon>
        <taxon>Burkholderia</taxon>
        <taxon>Burkholderia cepacia complex</taxon>
    </lineage>
</organism>
<dbReference type="RefSeq" id="WP_254609925.1">
    <property type="nucleotide sequence ID" value="NZ_CABVPW010000050.1"/>
</dbReference>
<gene>
    <name evidence="1" type="ORF">BLA23254_07023</name>
</gene>